<evidence type="ECO:0000256" key="2">
    <source>
        <dbReference type="SAM" id="Phobius"/>
    </source>
</evidence>
<evidence type="ECO:0000313" key="3">
    <source>
        <dbReference type="EMBL" id="OGZ09637.1"/>
    </source>
</evidence>
<feature type="region of interest" description="Disordered" evidence="1">
    <location>
        <begin position="1"/>
        <end position="30"/>
    </location>
</feature>
<keyword evidence="2" id="KW-0472">Membrane</keyword>
<evidence type="ECO:0000313" key="4">
    <source>
        <dbReference type="Proteomes" id="UP000178099"/>
    </source>
</evidence>
<keyword evidence="2" id="KW-0812">Transmembrane</keyword>
<sequence length="116" mass="12468">MDNHTPYQGTPVPPPPQTAENMGTPMVPPVVPPVEPYTPLLQNEPSGNRKNVSSVIGIVIIVFVLALGGFYLWGKRIAEEVDRSPQEDVTENSTAAPSAEETPAEEVLPPETPVVE</sequence>
<accession>A0A1G2D7R9</accession>
<feature type="compositionally biased region" description="Low complexity" evidence="1">
    <location>
        <begin position="1"/>
        <end position="10"/>
    </location>
</feature>
<evidence type="ECO:0000256" key="1">
    <source>
        <dbReference type="SAM" id="MobiDB-lite"/>
    </source>
</evidence>
<name>A0A1G2D7R9_9BACT</name>
<protein>
    <submittedName>
        <fullName evidence="3">Uncharacterized protein</fullName>
    </submittedName>
</protein>
<feature type="region of interest" description="Disordered" evidence="1">
    <location>
        <begin position="81"/>
        <end position="116"/>
    </location>
</feature>
<dbReference type="EMBL" id="MHLN01000048">
    <property type="protein sequence ID" value="OGZ09637.1"/>
    <property type="molecule type" value="Genomic_DNA"/>
</dbReference>
<organism evidence="3 4">
    <name type="scientific">Candidatus Lloydbacteria bacterium RIFCSPHIGHO2_02_FULL_51_22</name>
    <dbReference type="NCBI Taxonomy" id="1798663"/>
    <lineage>
        <taxon>Bacteria</taxon>
        <taxon>Candidatus Lloydiibacteriota</taxon>
    </lineage>
</organism>
<comment type="caution">
    <text evidence="3">The sequence shown here is derived from an EMBL/GenBank/DDBJ whole genome shotgun (WGS) entry which is preliminary data.</text>
</comment>
<gene>
    <name evidence="3" type="ORF">A3D67_00980</name>
</gene>
<keyword evidence="2" id="KW-1133">Transmembrane helix</keyword>
<feature type="transmembrane region" description="Helical" evidence="2">
    <location>
        <begin position="52"/>
        <end position="73"/>
    </location>
</feature>
<dbReference type="Proteomes" id="UP000178099">
    <property type="component" value="Unassembled WGS sequence"/>
</dbReference>
<feature type="compositionally biased region" description="Low complexity" evidence="1">
    <location>
        <begin position="93"/>
        <end position="116"/>
    </location>
</feature>
<dbReference type="AlphaFoldDB" id="A0A1G2D7R9"/>
<reference evidence="3 4" key="1">
    <citation type="journal article" date="2016" name="Nat. Commun.">
        <title>Thousands of microbial genomes shed light on interconnected biogeochemical processes in an aquifer system.</title>
        <authorList>
            <person name="Anantharaman K."/>
            <person name="Brown C.T."/>
            <person name="Hug L.A."/>
            <person name="Sharon I."/>
            <person name="Castelle C.J."/>
            <person name="Probst A.J."/>
            <person name="Thomas B.C."/>
            <person name="Singh A."/>
            <person name="Wilkins M.J."/>
            <person name="Karaoz U."/>
            <person name="Brodie E.L."/>
            <person name="Williams K.H."/>
            <person name="Hubbard S.S."/>
            <person name="Banfield J.F."/>
        </authorList>
    </citation>
    <scope>NUCLEOTIDE SEQUENCE [LARGE SCALE GENOMIC DNA]</scope>
</reference>
<proteinExistence type="predicted"/>